<dbReference type="PROSITE" id="PS00517">
    <property type="entry name" value="RNASE_3_1"/>
    <property type="match status" value="1"/>
</dbReference>
<dbReference type="InterPro" id="IPR011907">
    <property type="entry name" value="RNase_III"/>
</dbReference>
<dbReference type="InterPro" id="IPR036389">
    <property type="entry name" value="RNase_III_sf"/>
</dbReference>
<keyword evidence="9" id="KW-0819">tRNA processing</keyword>
<dbReference type="GO" id="GO:0005737">
    <property type="term" value="C:cytoplasm"/>
    <property type="evidence" value="ECO:0007669"/>
    <property type="project" value="UniProtKB-SubCell"/>
</dbReference>
<dbReference type="PROSITE" id="PS50142">
    <property type="entry name" value="RNASE_3_2"/>
    <property type="match status" value="1"/>
</dbReference>
<comment type="subcellular location">
    <subcellularLocation>
        <location evidence="9">Cytoplasm</location>
    </subcellularLocation>
</comment>
<evidence type="ECO:0000259" key="10">
    <source>
        <dbReference type="PROSITE" id="PS50137"/>
    </source>
</evidence>
<comment type="catalytic activity">
    <reaction evidence="1 9">
        <text>Endonucleolytic cleavage to 5'-phosphomonoester.</text>
        <dbReference type="EC" id="3.1.26.3"/>
    </reaction>
</comment>
<dbReference type="GO" id="GO:0046872">
    <property type="term" value="F:metal ion binding"/>
    <property type="evidence" value="ECO:0007669"/>
    <property type="project" value="UniProtKB-KW"/>
</dbReference>
<comment type="cofactor">
    <cofactor evidence="9">
        <name>Mg(2+)</name>
        <dbReference type="ChEBI" id="CHEBI:18420"/>
    </cofactor>
</comment>
<dbReference type="GO" id="GO:0003725">
    <property type="term" value="F:double-stranded RNA binding"/>
    <property type="evidence" value="ECO:0007669"/>
    <property type="project" value="TreeGrafter"/>
</dbReference>
<evidence type="ECO:0000256" key="6">
    <source>
        <dbReference type="ARBA" id="ARBA00022759"/>
    </source>
</evidence>
<dbReference type="EC" id="3.1.26.3" evidence="9"/>
<dbReference type="Gene3D" id="3.30.160.20">
    <property type="match status" value="1"/>
</dbReference>
<comment type="subunit">
    <text evidence="9">Homodimer.</text>
</comment>
<dbReference type="HAMAP" id="MF_00104">
    <property type="entry name" value="RNase_III"/>
    <property type="match status" value="1"/>
</dbReference>
<protein>
    <recommendedName>
        <fullName evidence="9">Ribonuclease 3</fullName>
        <ecNumber evidence="9">3.1.26.3</ecNumber>
    </recommendedName>
    <alternativeName>
        <fullName evidence="9">Ribonuclease III</fullName>
        <shortName evidence="9">RNase III</shortName>
    </alternativeName>
</protein>
<dbReference type="GO" id="GO:0004525">
    <property type="term" value="F:ribonuclease III activity"/>
    <property type="evidence" value="ECO:0007669"/>
    <property type="project" value="UniProtKB-UniRule"/>
</dbReference>
<reference evidence="12" key="2">
    <citation type="submission" date="2021-04" db="EMBL/GenBank/DDBJ databases">
        <authorList>
            <person name="Gilroy R."/>
        </authorList>
    </citation>
    <scope>NUCLEOTIDE SEQUENCE</scope>
    <source>
        <strain evidence="12">ChiHjej8B7-25341</strain>
    </source>
</reference>
<dbReference type="GO" id="GO:0008033">
    <property type="term" value="P:tRNA processing"/>
    <property type="evidence" value="ECO:0007669"/>
    <property type="project" value="UniProtKB-KW"/>
</dbReference>
<sequence length="237" mass="26652">MHNLEELEKKIGYIFQDKMLLKQALTHSSFANEQKINRYGNYERLEFLGDAVLELVSSDFLFHGNPDMPEGKLTRLRSSMVCEPALAYCARDLELETYILLGKGEEVTGGRKRDSIISDVMEAVIGALYLDGGLAAAHRFIHRFVLSDLENKILFYDSKSILQEMVQAMPGTQLSYELTGEEGPEHDKQFLVEARLNGKTEGRGRGRSKKAAEQQAAYQVILMLRKRNGNDGTGTCI</sequence>
<dbReference type="SUPFAM" id="SSF54768">
    <property type="entry name" value="dsRNA-binding domain-like"/>
    <property type="match status" value="1"/>
</dbReference>
<keyword evidence="5 9" id="KW-0540">Nuclease</keyword>
<dbReference type="SMART" id="SM00358">
    <property type="entry name" value="DSRM"/>
    <property type="match status" value="1"/>
</dbReference>
<dbReference type="SUPFAM" id="SSF69065">
    <property type="entry name" value="RNase III domain-like"/>
    <property type="match status" value="1"/>
</dbReference>
<dbReference type="AlphaFoldDB" id="A0A9D2QW74"/>
<dbReference type="Pfam" id="PF00035">
    <property type="entry name" value="dsrm"/>
    <property type="match status" value="1"/>
</dbReference>
<accession>A0A9D2QW74</accession>
<keyword evidence="6 9" id="KW-0255">Endonuclease</keyword>
<dbReference type="PROSITE" id="PS50137">
    <property type="entry name" value="DS_RBD"/>
    <property type="match status" value="1"/>
</dbReference>
<dbReference type="InterPro" id="IPR000999">
    <property type="entry name" value="RNase_III_dom"/>
</dbReference>
<comment type="caution">
    <text evidence="12">The sequence shown here is derived from an EMBL/GenBank/DDBJ whole genome shotgun (WGS) entry which is preliminary data.</text>
</comment>
<feature type="binding site" evidence="9">
    <location>
        <position position="119"/>
    </location>
    <ligand>
        <name>Mg(2+)</name>
        <dbReference type="ChEBI" id="CHEBI:18420"/>
    </ligand>
</feature>
<evidence type="ECO:0000256" key="7">
    <source>
        <dbReference type="ARBA" id="ARBA00022801"/>
    </source>
</evidence>
<evidence type="ECO:0000256" key="9">
    <source>
        <dbReference type="HAMAP-Rule" id="MF_00104"/>
    </source>
</evidence>
<feature type="active site" evidence="9">
    <location>
        <position position="50"/>
    </location>
</feature>
<dbReference type="Pfam" id="PF14622">
    <property type="entry name" value="Ribonucleas_3_3"/>
    <property type="match status" value="1"/>
</dbReference>
<evidence type="ECO:0000256" key="2">
    <source>
        <dbReference type="ARBA" id="ARBA00010183"/>
    </source>
</evidence>
<evidence type="ECO:0000256" key="5">
    <source>
        <dbReference type="ARBA" id="ARBA00022722"/>
    </source>
</evidence>
<dbReference type="InterPro" id="IPR014720">
    <property type="entry name" value="dsRBD_dom"/>
</dbReference>
<evidence type="ECO:0000313" key="12">
    <source>
        <dbReference type="EMBL" id="HJD30803.1"/>
    </source>
</evidence>
<dbReference type="EMBL" id="DWUW01000070">
    <property type="protein sequence ID" value="HJD30803.1"/>
    <property type="molecule type" value="Genomic_DNA"/>
</dbReference>
<evidence type="ECO:0000256" key="3">
    <source>
        <dbReference type="ARBA" id="ARBA00022552"/>
    </source>
</evidence>
<feature type="active site" evidence="9">
    <location>
        <position position="122"/>
    </location>
</feature>
<dbReference type="GO" id="GO:0019843">
    <property type="term" value="F:rRNA binding"/>
    <property type="evidence" value="ECO:0007669"/>
    <property type="project" value="UniProtKB-KW"/>
</dbReference>
<name>A0A9D2QW74_9FIRM</name>
<dbReference type="PANTHER" id="PTHR11207:SF0">
    <property type="entry name" value="RIBONUCLEASE 3"/>
    <property type="match status" value="1"/>
</dbReference>
<comment type="similarity">
    <text evidence="2">Belongs to the ribonuclease III family.</text>
</comment>
<keyword evidence="9" id="KW-0963">Cytoplasm</keyword>
<comment type="function">
    <text evidence="9">Digests double-stranded RNA. Involved in the processing of primary rRNA transcript to yield the immediate precursors to the large and small rRNAs (23S and 16S). Processes some mRNAs, and tRNAs when they are encoded in the rRNA operon. Processes pre-crRNA and tracrRNA of type II CRISPR loci if present in the organism.</text>
</comment>
<keyword evidence="9" id="KW-0699">rRNA-binding</keyword>
<keyword evidence="4 9" id="KW-0507">mRNA processing</keyword>
<feature type="binding site" evidence="9">
    <location>
        <position position="46"/>
    </location>
    <ligand>
        <name>Mg(2+)</name>
        <dbReference type="ChEBI" id="CHEBI:18420"/>
    </ligand>
</feature>
<keyword evidence="7 9" id="KW-0378">Hydrolase</keyword>
<evidence type="ECO:0000256" key="8">
    <source>
        <dbReference type="ARBA" id="ARBA00022884"/>
    </source>
</evidence>
<keyword evidence="9" id="KW-0460">Magnesium</keyword>
<dbReference type="Proteomes" id="UP000823851">
    <property type="component" value="Unassembled WGS sequence"/>
</dbReference>
<feature type="domain" description="RNase III" evidence="11">
    <location>
        <begin position="4"/>
        <end position="133"/>
    </location>
</feature>
<dbReference type="NCBIfam" id="TIGR02191">
    <property type="entry name" value="RNaseIII"/>
    <property type="match status" value="1"/>
</dbReference>
<evidence type="ECO:0000259" key="11">
    <source>
        <dbReference type="PROSITE" id="PS50142"/>
    </source>
</evidence>
<organism evidence="12 13">
    <name type="scientific">Candidatus Eisenbergiella stercorigallinarum</name>
    <dbReference type="NCBI Taxonomy" id="2838557"/>
    <lineage>
        <taxon>Bacteria</taxon>
        <taxon>Bacillati</taxon>
        <taxon>Bacillota</taxon>
        <taxon>Clostridia</taxon>
        <taxon>Lachnospirales</taxon>
        <taxon>Lachnospiraceae</taxon>
        <taxon>Eisenbergiella</taxon>
    </lineage>
</organism>
<dbReference type="GO" id="GO:0010468">
    <property type="term" value="P:regulation of gene expression"/>
    <property type="evidence" value="ECO:0007669"/>
    <property type="project" value="TreeGrafter"/>
</dbReference>
<evidence type="ECO:0000313" key="13">
    <source>
        <dbReference type="Proteomes" id="UP000823851"/>
    </source>
</evidence>
<dbReference type="SMART" id="SM00535">
    <property type="entry name" value="RIBOc"/>
    <property type="match status" value="1"/>
</dbReference>
<dbReference type="CDD" id="cd10845">
    <property type="entry name" value="DSRM_RNAse_III_family"/>
    <property type="match status" value="1"/>
</dbReference>
<dbReference type="PANTHER" id="PTHR11207">
    <property type="entry name" value="RIBONUCLEASE III"/>
    <property type="match status" value="1"/>
</dbReference>
<keyword evidence="8 9" id="KW-0694">RNA-binding</keyword>
<reference evidence="12" key="1">
    <citation type="journal article" date="2021" name="PeerJ">
        <title>Extensive microbial diversity within the chicken gut microbiome revealed by metagenomics and culture.</title>
        <authorList>
            <person name="Gilroy R."/>
            <person name="Ravi A."/>
            <person name="Getino M."/>
            <person name="Pursley I."/>
            <person name="Horton D.L."/>
            <person name="Alikhan N.F."/>
            <person name="Baker D."/>
            <person name="Gharbi K."/>
            <person name="Hall N."/>
            <person name="Watson M."/>
            <person name="Adriaenssens E.M."/>
            <person name="Foster-Nyarko E."/>
            <person name="Jarju S."/>
            <person name="Secka A."/>
            <person name="Antonio M."/>
            <person name="Oren A."/>
            <person name="Chaudhuri R.R."/>
            <person name="La Ragione R."/>
            <person name="Hildebrand F."/>
            <person name="Pallen M.J."/>
        </authorList>
    </citation>
    <scope>NUCLEOTIDE SEQUENCE</scope>
    <source>
        <strain evidence="12">ChiHjej8B7-25341</strain>
    </source>
</reference>
<gene>
    <name evidence="9 12" type="primary">rnc</name>
    <name evidence="12" type="ORF">H9912_02565</name>
</gene>
<dbReference type="GO" id="GO:0006364">
    <property type="term" value="P:rRNA processing"/>
    <property type="evidence" value="ECO:0007669"/>
    <property type="project" value="UniProtKB-UniRule"/>
</dbReference>
<dbReference type="Gene3D" id="1.10.1520.10">
    <property type="entry name" value="Ribonuclease III domain"/>
    <property type="match status" value="1"/>
</dbReference>
<dbReference type="CDD" id="cd00593">
    <property type="entry name" value="RIBOc"/>
    <property type="match status" value="1"/>
</dbReference>
<keyword evidence="9" id="KW-0479">Metal-binding</keyword>
<feature type="binding site" evidence="9">
    <location>
        <position position="122"/>
    </location>
    <ligand>
        <name>Mg(2+)</name>
        <dbReference type="ChEBI" id="CHEBI:18420"/>
    </ligand>
</feature>
<proteinExistence type="inferred from homology"/>
<evidence type="ECO:0000256" key="4">
    <source>
        <dbReference type="ARBA" id="ARBA00022664"/>
    </source>
</evidence>
<dbReference type="FunFam" id="1.10.1520.10:FF:000001">
    <property type="entry name" value="Ribonuclease 3"/>
    <property type="match status" value="1"/>
</dbReference>
<keyword evidence="3 9" id="KW-0698">rRNA processing</keyword>
<evidence type="ECO:0000256" key="1">
    <source>
        <dbReference type="ARBA" id="ARBA00000109"/>
    </source>
</evidence>
<dbReference type="GO" id="GO:0006397">
    <property type="term" value="P:mRNA processing"/>
    <property type="evidence" value="ECO:0007669"/>
    <property type="project" value="UniProtKB-UniRule"/>
</dbReference>
<feature type="domain" description="DRBM" evidence="10">
    <location>
        <begin position="157"/>
        <end position="226"/>
    </location>
</feature>